<organism evidence="1 2">
    <name type="scientific">Candidatus Pantoea soli</name>
    <dbReference type="NCBI Taxonomy" id="3098669"/>
    <lineage>
        <taxon>Bacteria</taxon>
        <taxon>Pseudomonadati</taxon>
        <taxon>Pseudomonadota</taxon>
        <taxon>Gammaproteobacteria</taxon>
        <taxon>Enterobacterales</taxon>
        <taxon>Erwiniaceae</taxon>
        <taxon>Pantoea</taxon>
    </lineage>
</organism>
<reference evidence="1 2" key="1">
    <citation type="submission" date="2018-10" db="EMBL/GenBank/DDBJ databases">
        <title>Genome Sequencing of Pantoea dispersa DSM 32899.</title>
        <authorList>
            <person name="Nawrath M."/>
            <person name="Ottenheim C."/>
            <person name="Wilm A."/>
            <person name="Zimmermann W."/>
            <person name="Wu J.C."/>
        </authorList>
    </citation>
    <scope>NUCLEOTIDE SEQUENCE [LARGE SCALE GENOMIC DNA]</scope>
    <source>
        <strain evidence="1 2">DSM 32899</strain>
        <plasmid evidence="1 2">unnamed1</plasmid>
    </source>
</reference>
<keyword evidence="2" id="KW-1185">Reference proteome</keyword>
<proteinExistence type="predicted"/>
<evidence type="ECO:0000313" key="2">
    <source>
        <dbReference type="Proteomes" id="UP000319411"/>
    </source>
</evidence>
<evidence type="ECO:0000313" key="1">
    <source>
        <dbReference type="EMBL" id="QDY43787.1"/>
    </source>
</evidence>
<dbReference type="EMBL" id="CP032703">
    <property type="protein sequence ID" value="QDY43787.1"/>
    <property type="molecule type" value="Genomic_DNA"/>
</dbReference>
<name>A0A518XHV8_9GAMM</name>
<accession>A0A518XHV8</accession>
<dbReference type="KEGG" id="pdis:D8B20_17785"/>
<keyword evidence="1" id="KW-0614">Plasmid</keyword>
<dbReference type="RefSeq" id="WP_145890770.1">
    <property type="nucleotide sequence ID" value="NZ_CP032703.1"/>
</dbReference>
<dbReference type="AlphaFoldDB" id="A0A518XHV8"/>
<dbReference type="OrthoDB" id="6540548at2"/>
<sequence>MKQNEFEDADEIYVLLGKVITQILKPGEELSIQEIIGALYRAGLRSDKPEIQQACDKAIQLLAKKMN</sequence>
<dbReference type="Proteomes" id="UP000319411">
    <property type="component" value="Plasmid unnamed1"/>
</dbReference>
<gene>
    <name evidence="1" type="ORF">D8B20_17785</name>
</gene>
<geneLocation type="plasmid" evidence="1 2">
    <name>unnamed1</name>
</geneLocation>
<protein>
    <submittedName>
        <fullName evidence="1">Uncharacterized protein</fullName>
    </submittedName>
</protein>